<dbReference type="PANTHER" id="PTHR28042">
    <property type="entry name" value="E3 UBIQUITIN-PROTEIN LIGASE COMPLEX SLX5-SLX8 SUBUNIT SLX5"/>
    <property type="match status" value="1"/>
</dbReference>
<dbReference type="PANTHER" id="PTHR28042:SF1">
    <property type="entry name" value="E3 UBIQUITIN-PROTEIN LIGASE COMPLEX SLX5-SLX8 SUBUNIT SLX5"/>
    <property type="match status" value="1"/>
</dbReference>
<reference evidence="2 3" key="1">
    <citation type="submission" date="2024-05" db="EMBL/GenBank/DDBJ databases">
        <title>Long read based assembly of the Candida bracarensis genome reveals expanded adhesin content.</title>
        <authorList>
            <person name="Marcet-Houben M."/>
            <person name="Ksiezopolska E."/>
            <person name="Gabaldon T."/>
        </authorList>
    </citation>
    <scope>NUCLEOTIDE SEQUENCE [LARGE SCALE GENOMIC DNA]</scope>
    <source>
        <strain evidence="2 3">CBM6</strain>
    </source>
</reference>
<protein>
    <submittedName>
        <fullName evidence="2">E3 ubiquitin-protein ligase complex SLX5-SLX8 subunit SLX5</fullName>
    </submittedName>
</protein>
<keyword evidence="3" id="KW-1185">Reference proteome</keyword>
<dbReference type="Proteomes" id="UP001623330">
    <property type="component" value="Unassembled WGS sequence"/>
</dbReference>
<organism evidence="2 3">
    <name type="scientific">Nakaseomyces bracarensis</name>
    <dbReference type="NCBI Taxonomy" id="273131"/>
    <lineage>
        <taxon>Eukaryota</taxon>
        <taxon>Fungi</taxon>
        <taxon>Dikarya</taxon>
        <taxon>Ascomycota</taxon>
        <taxon>Saccharomycotina</taxon>
        <taxon>Saccharomycetes</taxon>
        <taxon>Saccharomycetales</taxon>
        <taxon>Saccharomycetaceae</taxon>
        <taxon>Nakaseomyces</taxon>
    </lineage>
</organism>
<sequence>MSEKKDDPVIVLDSDTEENDIHIYDENRTQSAGVRSLPTIVVDTQDNDNEYNINDDENNHDDDEITVVRHVTRPDSAHIVDLEQEEHINDGNNGVGDDLVVIGDNTIVGNGNNDNDDSVTFLEERLSPNMVALNLPGGRRIILNANSRERPTRSSFEHLREQRARRLVRASERESRRRQQMRQRRRLGNGIFVAEAEDSDPEGEGEDHLDYDYGRVSGAALDPRYRSSPLSDWATSRAQNASRRRVTRRAAANARIRNSLEHLSGISGQDILNGFLNLGNYPDSMAAYLHSHVYGGQGTPSDDDMEEAQTQSIIDIIQEREESERDQRVKEYNRKTENLQQKFIEDAKFLPPGYSASFATPEVIKDNDNDRDVDDEEIIVCTLCGAELGVGIPDDFTGIKPEDIEMSFDELMEKYDSRCPYQTLGRPSTLDRDLSKRTYVSNCGHLFCGRCFRRYLYARDMKNKSKKSLQLKLGASHPDNFAPKICPADGCKYQVRSKAKMKEVYF</sequence>
<dbReference type="EMBL" id="JBEVYD010000005">
    <property type="protein sequence ID" value="KAL3233004.1"/>
    <property type="molecule type" value="Genomic_DNA"/>
</dbReference>
<proteinExistence type="predicted"/>
<feature type="region of interest" description="Disordered" evidence="1">
    <location>
        <begin position="167"/>
        <end position="188"/>
    </location>
</feature>
<gene>
    <name evidence="2" type="ORF">RNJ44_04920</name>
</gene>
<comment type="caution">
    <text evidence="2">The sequence shown here is derived from an EMBL/GenBank/DDBJ whole genome shotgun (WGS) entry which is preliminary data.</text>
</comment>
<evidence type="ECO:0000256" key="1">
    <source>
        <dbReference type="SAM" id="MobiDB-lite"/>
    </source>
</evidence>
<feature type="compositionally biased region" description="Basic residues" evidence="1">
    <location>
        <begin position="178"/>
        <end position="187"/>
    </location>
</feature>
<evidence type="ECO:0000313" key="3">
    <source>
        <dbReference type="Proteomes" id="UP001623330"/>
    </source>
</evidence>
<accession>A0ABR4NW90</accession>
<name>A0ABR4NW90_9SACH</name>
<feature type="compositionally biased region" description="Basic and acidic residues" evidence="1">
    <location>
        <begin position="167"/>
        <end position="177"/>
    </location>
</feature>
<dbReference type="InterPro" id="IPR038886">
    <property type="entry name" value="E3_SLX5/Rfp1"/>
</dbReference>
<evidence type="ECO:0000313" key="2">
    <source>
        <dbReference type="EMBL" id="KAL3233004.1"/>
    </source>
</evidence>